<dbReference type="CDD" id="cd14014">
    <property type="entry name" value="STKc_PknB_like"/>
    <property type="match status" value="1"/>
</dbReference>
<evidence type="ECO:0000313" key="9">
    <source>
        <dbReference type="Proteomes" id="UP001499930"/>
    </source>
</evidence>
<evidence type="ECO:0000313" key="8">
    <source>
        <dbReference type="EMBL" id="GAA3010404.1"/>
    </source>
</evidence>
<dbReference type="Gene3D" id="1.10.510.10">
    <property type="entry name" value="Transferase(Phosphotransferase) domain 1"/>
    <property type="match status" value="1"/>
</dbReference>
<dbReference type="InterPro" id="IPR049052">
    <property type="entry name" value="nSTAND1"/>
</dbReference>
<feature type="domain" description="Protein kinase" evidence="7">
    <location>
        <begin position="18"/>
        <end position="271"/>
    </location>
</feature>
<proteinExistence type="predicted"/>
<feature type="transmembrane region" description="Helical" evidence="6">
    <location>
        <begin position="442"/>
        <end position="464"/>
    </location>
</feature>
<evidence type="ECO:0000256" key="3">
    <source>
        <dbReference type="ARBA" id="ARBA00022777"/>
    </source>
</evidence>
<dbReference type="Proteomes" id="UP001499930">
    <property type="component" value="Unassembled WGS sequence"/>
</dbReference>
<organism evidence="8 9">
    <name type="scientific">Streptosporangium longisporum</name>
    <dbReference type="NCBI Taxonomy" id="46187"/>
    <lineage>
        <taxon>Bacteria</taxon>
        <taxon>Bacillati</taxon>
        <taxon>Actinomycetota</taxon>
        <taxon>Actinomycetes</taxon>
        <taxon>Streptosporangiales</taxon>
        <taxon>Streptosporangiaceae</taxon>
        <taxon>Streptosporangium</taxon>
    </lineage>
</organism>
<evidence type="ECO:0000256" key="6">
    <source>
        <dbReference type="SAM" id="Phobius"/>
    </source>
</evidence>
<dbReference type="PROSITE" id="PS50011">
    <property type="entry name" value="PROTEIN_KINASE_DOM"/>
    <property type="match status" value="1"/>
</dbReference>
<evidence type="ECO:0000259" key="7">
    <source>
        <dbReference type="PROSITE" id="PS50011"/>
    </source>
</evidence>
<dbReference type="PANTHER" id="PTHR43289:SF34">
    <property type="entry name" value="SERINE_THREONINE-PROTEIN KINASE YBDM-RELATED"/>
    <property type="match status" value="1"/>
</dbReference>
<dbReference type="SUPFAM" id="SSF56112">
    <property type="entry name" value="Protein kinase-like (PK-like)"/>
    <property type="match status" value="1"/>
</dbReference>
<dbReference type="InterPro" id="IPR000719">
    <property type="entry name" value="Prot_kinase_dom"/>
</dbReference>
<dbReference type="InterPro" id="IPR011009">
    <property type="entry name" value="Kinase-like_dom_sf"/>
</dbReference>
<keyword evidence="1" id="KW-0808">Transferase</keyword>
<dbReference type="Pfam" id="PF20703">
    <property type="entry name" value="nSTAND1"/>
    <property type="match status" value="1"/>
</dbReference>
<evidence type="ECO:0000256" key="5">
    <source>
        <dbReference type="SAM" id="MobiDB-lite"/>
    </source>
</evidence>
<sequence length="468" mass="47964">MRVARELGAGDPWRLGGYRLAGRLGAGARGTVYEGYDAGGRRVAVSVMHGRPAADPELRARLGREAEAARRVAPFCTASVLDADFDGPRPYLVSEYVAGPSLRRAGRVFGGDDLRGLATAVATALTALHDAGVIHRDLTPDNVIVGRDGPRVTGFGVAPGLGSALASPALKSYAPSYLAPEVFTGGRVGRPADVFAWGAVVLYAATGKDAFAAGSLGAVMHHVLSLDPDLDPLPRSLRPLARAALAKDAAARPAARDLLLDLLALPDLPALPSLSASPPLQALPSLLAVPGPSGAPTGGRTCPGPDAPGTPAATGPREPEIVALLRAGAEAGARVRTACDDPALGDLAEAAYAALGPEARERAPAVFLRLVAVAAGGEPVAREVRVPPAAESVLDAFGGLVVRRPGGTWALSPALPYAWPRLRGWIEAGRVRLVARDRFARLLPVLLAVSAVLVMALVAAAIVAGRTV</sequence>
<reference evidence="9" key="1">
    <citation type="journal article" date="2019" name="Int. J. Syst. Evol. Microbiol.">
        <title>The Global Catalogue of Microorganisms (GCM) 10K type strain sequencing project: providing services to taxonomists for standard genome sequencing and annotation.</title>
        <authorList>
            <consortium name="The Broad Institute Genomics Platform"/>
            <consortium name="The Broad Institute Genome Sequencing Center for Infectious Disease"/>
            <person name="Wu L."/>
            <person name="Ma J."/>
        </authorList>
    </citation>
    <scope>NUCLEOTIDE SEQUENCE [LARGE SCALE GENOMIC DNA]</scope>
    <source>
        <strain evidence="9">JCM 3106</strain>
    </source>
</reference>
<keyword evidence="6" id="KW-0812">Transmembrane</keyword>
<keyword evidence="9" id="KW-1185">Reference proteome</keyword>
<dbReference type="PROSITE" id="PS00109">
    <property type="entry name" value="PROTEIN_KINASE_TYR"/>
    <property type="match status" value="1"/>
</dbReference>
<name>A0ABP6KJD2_9ACTN</name>
<feature type="region of interest" description="Disordered" evidence="5">
    <location>
        <begin position="291"/>
        <end position="316"/>
    </location>
</feature>
<keyword evidence="4" id="KW-0067">ATP-binding</keyword>
<protein>
    <recommendedName>
        <fullName evidence="7">Protein kinase domain-containing protein</fullName>
    </recommendedName>
</protein>
<gene>
    <name evidence="8" type="ORF">GCM10017559_36180</name>
</gene>
<keyword evidence="6" id="KW-1133">Transmembrane helix</keyword>
<dbReference type="InterPro" id="IPR008266">
    <property type="entry name" value="Tyr_kinase_AS"/>
</dbReference>
<accession>A0ABP6KJD2</accession>
<dbReference type="RefSeq" id="WP_344896250.1">
    <property type="nucleotide sequence ID" value="NZ_BAAAWD010000008.1"/>
</dbReference>
<evidence type="ECO:0000256" key="4">
    <source>
        <dbReference type="ARBA" id="ARBA00022840"/>
    </source>
</evidence>
<evidence type="ECO:0000256" key="2">
    <source>
        <dbReference type="ARBA" id="ARBA00022741"/>
    </source>
</evidence>
<comment type="caution">
    <text evidence="8">The sequence shown here is derived from an EMBL/GenBank/DDBJ whole genome shotgun (WGS) entry which is preliminary data.</text>
</comment>
<dbReference type="Gene3D" id="3.30.200.20">
    <property type="entry name" value="Phosphorylase Kinase, domain 1"/>
    <property type="match status" value="1"/>
</dbReference>
<dbReference type="PANTHER" id="PTHR43289">
    <property type="entry name" value="MITOGEN-ACTIVATED PROTEIN KINASE KINASE KINASE 20-RELATED"/>
    <property type="match status" value="1"/>
</dbReference>
<keyword evidence="3" id="KW-0418">Kinase</keyword>
<dbReference type="EMBL" id="BAAAWD010000008">
    <property type="protein sequence ID" value="GAA3010404.1"/>
    <property type="molecule type" value="Genomic_DNA"/>
</dbReference>
<dbReference type="Pfam" id="PF00069">
    <property type="entry name" value="Pkinase"/>
    <property type="match status" value="1"/>
</dbReference>
<feature type="compositionally biased region" description="Low complexity" evidence="5">
    <location>
        <begin position="302"/>
        <end position="316"/>
    </location>
</feature>
<evidence type="ECO:0000256" key="1">
    <source>
        <dbReference type="ARBA" id="ARBA00022679"/>
    </source>
</evidence>
<keyword evidence="6" id="KW-0472">Membrane</keyword>
<keyword evidence="2" id="KW-0547">Nucleotide-binding</keyword>